<dbReference type="InterPro" id="IPR000192">
    <property type="entry name" value="Aminotrans_V_dom"/>
</dbReference>
<feature type="domain" description="Aminotransferase class V" evidence="7">
    <location>
        <begin position="2"/>
        <end position="360"/>
    </location>
</feature>
<gene>
    <name evidence="8" type="primary">csd_1</name>
    <name evidence="8" type="ORF">NCTC10571_00287</name>
</gene>
<dbReference type="GO" id="GO:0031071">
    <property type="term" value="F:cysteine desulfurase activity"/>
    <property type="evidence" value="ECO:0007669"/>
    <property type="project" value="UniProtKB-EC"/>
</dbReference>
<keyword evidence="4" id="KW-0663">Pyridoxal phosphate</keyword>
<dbReference type="PANTHER" id="PTHR43586:SF4">
    <property type="entry name" value="ISOPENICILLIN N EPIMERASE"/>
    <property type="match status" value="1"/>
</dbReference>
<dbReference type="EMBL" id="UGPP01000001">
    <property type="protein sequence ID" value="STY70174.1"/>
    <property type="molecule type" value="Genomic_DNA"/>
</dbReference>
<accession>A0A378NP42</accession>
<dbReference type="RefSeq" id="WP_115150910.1">
    <property type="nucleotide sequence ID" value="NZ_UGPP01000001.1"/>
</dbReference>
<reference evidence="8 9" key="1">
    <citation type="submission" date="2018-06" db="EMBL/GenBank/DDBJ databases">
        <authorList>
            <consortium name="Pathogen Informatics"/>
            <person name="Doyle S."/>
        </authorList>
    </citation>
    <scope>NUCLEOTIDE SEQUENCE [LARGE SCALE GENOMIC DNA]</scope>
    <source>
        <strain evidence="8 9">NCTC10571</strain>
    </source>
</reference>
<dbReference type="Pfam" id="PF00266">
    <property type="entry name" value="Aminotran_5"/>
    <property type="match status" value="1"/>
</dbReference>
<dbReference type="InterPro" id="IPR015421">
    <property type="entry name" value="PyrdxlP-dep_Trfase_major"/>
</dbReference>
<name>A0A378NP42_9FIRM</name>
<dbReference type="Gene3D" id="3.90.1150.10">
    <property type="entry name" value="Aspartate Aminotransferase, domain 1"/>
    <property type="match status" value="1"/>
</dbReference>
<organism evidence="8 9">
    <name type="scientific">Megamonas hypermegale</name>
    <dbReference type="NCBI Taxonomy" id="158847"/>
    <lineage>
        <taxon>Bacteria</taxon>
        <taxon>Bacillati</taxon>
        <taxon>Bacillota</taxon>
        <taxon>Negativicutes</taxon>
        <taxon>Selenomonadales</taxon>
        <taxon>Selenomonadaceae</taxon>
        <taxon>Megamonas</taxon>
    </lineage>
</organism>
<dbReference type="InterPro" id="IPR015422">
    <property type="entry name" value="PyrdxlP-dep_Trfase_small"/>
</dbReference>
<dbReference type="Gene3D" id="3.40.640.10">
    <property type="entry name" value="Type I PLP-dependent aspartate aminotransferase-like (Major domain)"/>
    <property type="match status" value="1"/>
</dbReference>
<evidence type="ECO:0000256" key="4">
    <source>
        <dbReference type="ARBA" id="ARBA00022898"/>
    </source>
</evidence>
<keyword evidence="8" id="KW-0808">Transferase</keyword>
<dbReference type="NCBIfam" id="TIGR01977">
    <property type="entry name" value="am_tr_V_EF2568"/>
    <property type="match status" value="1"/>
</dbReference>
<dbReference type="PIRSF" id="PIRSF005572">
    <property type="entry name" value="NifS"/>
    <property type="match status" value="1"/>
</dbReference>
<evidence type="ECO:0000256" key="1">
    <source>
        <dbReference type="ARBA" id="ARBA00001933"/>
    </source>
</evidence>
<proteinExistence type="inferred from homology"/>
<evidence type="ECO:0000259" key="7">
    <source>
        <dbReference type="Pfam" id="PF00266"/>
    </source>
</evidence>
<dbReference type="SUPFAM" id="SSF53383">
    <property type="entry name" value="PLP-dependent transferases"/>
    <property type="match status" value="1"/>
</dbReference>
<dbReference type="PANTHER" id="PTHR43586">
    <property type="entry name" value="CYSTEINE DESULFURASE"/>
    <property type="match status" value="1"/>
</dbReference>
<dbReference type="EC" id="2.8.1.7" evidence="3"/>
<dbReference type="Proteomes" id="UP000255234">
    <property type="component" value="Unassembled WGS sequence"/>
</dbReference>
<comment type="cofactor">
    <cofactor evidence="1 6">
        <name>pyridoxal 5'-phosphate</name>
        <dbReference type="ChEBI" id="CHEBI:597326"/>
    </cofactor>
</comment>
<evidence type="ECO:0000256" key="3">
    <source>
        <dbReference type="ARBA" id="ARBA00012239"/>
    </source>
</evidence>
<evidence type="ECO:0000313" key="8">
    <source>
        <dbReference type="EMBL" id="STY70174.1"/>
    </source>
</evidence>
<evidence type="ECO:0000256" key="6">
    <source>
        <dbReference type="RuleBase" id="RU004504"/>
    </source>
</evidence>
<dbReference type="InterPro" id="IPR015424">
    <property type="entry name" value="PyrdxlP-dep_Trfase"/>
</dbReference>
<dbReference type="AlphaFoldDB" id="A0A378NP42"/>
<evidence type="ECO:0000313" key="9">
    <source>
        <dbReference type="Proteomes" id="UP000255234"/>
    </source>
</evidence>
<dbReference type="InterPro" id="IPR016454">
    <property type="entry name" value="Cysteine_dSase"/>
</dbReference>
<comment type="catalytic activity">
    <reaction evidence="5">
        <text>(sulfur carrier)-H + L-cysteine = (sulfur carrier)-SH + L-alanine</text>
        <dbReference type="Rhea" id="RHEA:43892"/>
        <dbReference type="Rhea" id="RHEA-COMP:14737"/>
        <dbReference type="Rhea" id="RHEA-COMP:14739"/>
        <dbReference type="ChEBI" id="CHEBI:29917"/>
        <dbReference type="ChEBI" id="CHEBI:35235"/>
        <dbReference type="ChEBI" id="CHEBI:57972"/>
        <dbReference type="ChEBI" id="CHEBI:64428"/>
        <dbReference type="EC" id="2.8.1.7"/>
    </reaction>
</comment>
<sequence>MIYFDQAATSYYRPDCVVTAVIEALANAGNSSRSATGPSIWSSRIVYEAREKIATLFNAKPENVAFTSGVTESLNLVIASFFNKGHIITTANDHNSVLRPLYLRDGDLDLTIIPVDKDGNFEYELLERAFRPDTLAVITTGASNVTGNLMDIQRIGTIAHEHNALFILDAAQVAGLIPIDMENFNIDILCFTGHKELFAPQGTGGIVLREGLHPVPVKVGGSGFYSFAKNHPDMMPNVFEAGTANVHGIAGLNASVDWILKNGLDTDALLLAKDFYEGLKNIEDVKIYGCLKRNRVPVISFNIKDIDSSIVADRLWMEYSIAVRSGIHCAPLIHQALGTDKQGTVRFSFSRFNTQEEVKQALIAIKEIRDDLCQD</sequence>
<dbReference type="InterPro" id="IPR010969">
    <property type="entry name" value="Cys_dSase-rel_unknwn_funct"/>
</dbReference>
<protein>
    <recommendedName>
        <fullName evidence="3">cysteine desulfurase</fullName>
        <ecNumber evidence="3">2.8.1.7</ecNumber>
    </recommendedName>
</protein>
<comment type="similarity">
    <text evidence="2">Belongs to the class-V pyridoxal-phosphate-dependent aminotransferase family. Csd subfamily.</text>
</comment>
<dbReference type="InterPro" id="IPR020578">
    <property type="entry name" value="Aminotrans_V_PyrdxlP_BS"/>
</dbReference>
<dbReference type="PROSITE" id="PS00595">
    <property type="entry name" value="AA_TRANSFER_CLASS_5"/>
    <property type="match status" value="1"/>
</dbReference>
<evidence type="ECO:0000256" key="5">
    <source>
        <dbReference type="ARBA" id="ARBA00050776"/>
    </source>
</evidence>
<evidence type="ECO:0000256" key="2">
    <source>
        <dbReference type="ARBA" id="ARBA00010447"/>
    </source>
</evidence>